<geneLocation type="plasmid" evidence="3">
    <name>pscpbr12-2</name>
</geneLocation>
<feature type="chain" id="PRO_5042522911" evidence="1">
    <location>
        <begin position="24"/>
        <end position="110"/>
    </location>
</feature>
<dbReference type="RefSeq" id="WP_147077786.1">
    <property type="nucleotide sequence ID" value="NZ_CP042473.1"/>
</dbReference>
<dbReference type="AlphaFoldDB" id="A0AAJ4ELB9"/>
<dbReference type="EMBL" id="CP046370">
    <property type="protein sequence ID" value="QIA69934.1"/>
    <property type="molecule type" value="Genomic_DNA"/>
</dbReference>
<name>A0AAJ4ELB9_SPICI</name>
<sequence>MKKLLSILTISTLTASIPAPLLAAVPLTNTLTSNSKNDYLPLKEFKNISGDIYRMTIDSKDNIYFSLFANGAFGVFVHDKTVCKIFIFHCLIMVPLCWNTGKQPQLKLME</sequence>
<gene>
    <name evidence="2" type="ORF">GL298_10920</name>
</gene>
<reference evidence="2 3" key="1">
    <citation type="submission" date="2019-11" db="EMBL/GenBank/DDBJ databases">
        <title>Whole genome sequencing and comparative genomics analyses of five strains of Spiroplasma citri.</title>
        <authorList>
            <person name="Yokomi R."/>
            <person name="Chen J."/>
            <person name="Rattner R."/>
            <person name="Vidalakis G."/>
        </authorList>
    </citation>
    <scope>NUCLEOTIDE SEQUENCE [LARGE SCALE GENOMIC DNA]</scope>
    <source>
        <strain evidence="2 3">BR12</strain>
        <plasmid evidence="3">pscpbr12-2</plasmid>
    </source>
</reference>
<protein>
    <submittedName>
        <fullName evidence="2">Uncharacterized protein</fullName>
    </submittedName>
</protein>
<accession>A0AAJ4ELB9</accession>
<feature type="signal peptide" evidence="1">
    <location>
        <begin position="1"/>
        <end position="23"/>
    </location>
</feature>
<evidence type="ECO:0000313" key="3">
    <source>
        <dbReference type="Proteomes" id="UP000464735"/>
    </source>
</evidence>
<proteinExistence type="predicted"/>
<dbReference type="Proteomes" id="UP000464735">
    <property type="component" value="Plasmid pScpBR12-2"/>
</dbReference>
<evidence type="ECO:0000256" key="1">
    <source>
        <dbReference type="SAM" id="SignalP"/>
    </source>
</evidence>
<keyword evidence="1" id="KW-0732">Signal</keyword>
<organism evidence="2 3">
    <name type="scientific">Spiroplasma citri</name>
    <dbReference type="NCBI Taxonomy" id="2133"/>
    <lineage>
        <taxon>Bacteria</taxon>
        <taxon>Bacillati</taxon>
        <taxon>Mycoplasmatota</taxon>
        <taxon>Mollicutes</taxon>
        <taxon>Entomoplasmatales</taxon>
        <taxon>Spiroplasmataceae</taxon>
        <taxon>Spiroplasma</taxon>
    </lineage>
</organism>
<keyword evidence="2" id="KW-0614">Plasmid</keyword>
<evidence type="ECO:0000313" key="2">
    <source>
        <dbReference type="EMBL" id="QIA69934.1"/>
    </source>
</evidence>